<dbReference type="AlphaFoldDB" id="A0A091CPR7"/>
<reference evidence="2 3" key="1">
    <citation type="submission" date="2013-11" db="EMBL/GenBank/DDBJ databases">
        <title>The Damaraland mole rat (Fukomys damarensis) genome and evolution of African mole rats.</title>
        <authorList>
            <person name="Gladyshev V.N."/>
            <person name="Fang X."/>
        </authorList>
    </citation>
    <scope>NUCLEOTIDE SEQUENCE [LARGE SCALE GENOMIC DNA]</scope>
    <source>
        <tissue evidence="2">Liver</tissue>
    </source>
</reference>
<accession>A0A091CPR7</accession>
<keyword evidence="3" id="KW-1185">Reference proteome</keyword>
<gene>
    <name evidence="2" type="ORF">H920_18506</name>
</gene>
<evidence type="ECO:0000313" key="3">
    <source>
        <dbReference type="Proteomes" id="UP000028990"/>
    </source>
</evidence>
<evidence type="ECO:0000256" key="1">
    <source>
        <dbReference type="SAM" id="MobiDB-lite"/>
    </source>
</evidence>
<evidence type="ECO:0000313" key="2">
    <source>
        <dbReference type="EMBL" id="KFO20082.1"/>
    </source>
</evidence>
<proteinExistence type="predicted"/>
<feature type="region of interest" description="Disordered" evidence="1">
    <location>
        <begin position="1"/>
        <end position="24"/>
    </location>
</feature>
<dbReference type="STRING" id="885580.ENSFDAP00000013832"/>
<dbReference type="EMBL" id="KN124857">
    <property type="protein sequence ID" value="KFO20082.1"/>
    <property type="molecule type" value="Genomic_DNA"/>
</dbReference>
<protein>
    <submittedName>
        <fullName evidence="2">E3 ubiquitin-protein ligase RNF187</fullName>
    </submittedName>
</protein>
<dbReference type="Proteomes" id="UP000028990">
    <property type="component" value="Unassembled WGS sequence"/>
</dbReference>
<organism evidence="2 3">
    <name type="scientific">Fukomys damarensis</name>
    <name type="common">Damaraland mole rat</name>
    <name type="synonym">Cryptomys damarensis</name>
    <dbReference type="NCBI Taxonomy" id="885580"/>
    <lineage>
        <taxon>Eukaryota</taxon>
        <taxon>Metazoa</taxon>
        <taxon>Chordata</taxon>
        <taxon>Craniata</taxon>
        <taxon>Vertebrata</taxon>
        <taxon>Euteleostomi</taxon>
        <taxon>Mammalia</taxon>
        <taxon>Eutheria</taxon>
        <taxon>Euarchontoglires</taxon>
        <taxon>Glires</taxon>
        <taxon>Rodentia</taxon>
        <taxon>Hystricomorpha</taxon>
        <taxon>Bathyergidae</taxon>
        <taxon>Fukomys</taxon>
    </lineage>
</organism>
<sequence length="211" mass="24046">MPIDSSPIDPRDGPPLTAENKGSVEIMRKDLNDARDLHGQAESAAAVWKASGSVEGGGHWMQCGHVMDRRKKALTDYRKLRAFFEEEEEHFLQEAGKEESTPEDELADPAERFRSLLQAVLELEKKHRSLGLSMLLQVRAIRRSRRFRSPIPSTTPLLPPLLPLSRRQGSRRGRLDHRMQGRSNWWPAMAGDFDYPYILQQAIHLQQLGDC</sequence>
<name>A0A091CPR7_FUKDA</name>